<evidence type="ECO:0000313" key="6">
    <source>
        <dbReference type="Proteomes" id="UP000559598"/>
    </source>
</evidence>
<dbReference type="Gene3D" id="1.10.287.130">
    <property type="match status" value="1"/>
</dbReference>
<dbReference type="Pfam" id="PF14682">
    <property type="entry name" value="SPOB_ab"/>
    <property type="match status" value="1"/>
</dbReference>
<feature type="domain" description="Sporulation initiation phosphotransferase B C-terminal" evidence="4">
    <location>
        <begin position="59"/>
        <end position="173"/>
    </location>
</feature>
<dbReference type="Pfam" id="PF14689">
    <property type="entry name" value="SPOB_a"/>
    <property type="match status" value="1"/>
</dbReference>
<dbReference type="Proteomes" id="UP000559598">
    <property type="component" value="Unassembled WGS sequence"/>
</dbReference>
<keyword evidence="3" id="KW-0418">Kinase</keyword>
<dbReference type="InterPro" id="IPR037100">
    <property type="entry name" value="Spo0B_C_sf"/>
</dbReference>
<evidence type="ECO:0000256" key="3">
    <source>
        <dbReference type="ARBA" id="ARBA00022777"/>
    </source>
</evidence>
<evidence type="ECO:0000256" key="2">
    <source>
        <dbReference type="ARBA" id="ARBA00022679"/>
    </source>
</evidence>
<keyword evidence="6" id="KW-1185">Reference proteome</keyword>
<dbReference type="InterPro" id="IPR016122">
    <property type="entry name" value="SpoOB_C"/>
</dbReference>
<dbReference type="Gene3D" id="3.30.565.30">
    <property type="entry name" value="Sporulation initiation phosphotransferase B (SpoOB), C-terminal domain"/>
    <property type="match status" value="1"/>
</dbReference>
<dbReference type="InterPro" id="IPR039506">
    <property type="entry name" value="SPOB_a"/>
</dbReference>
<comment type="caution">
    <text evidence="5">The sequence shown here is derived from an EMBL/GenBank/DDBJ whole genome shotgun (WGS) entry which is preliminary data.</text>
</comment>
<reference evidence="5 6" key="1">
    <citation type="submission" date="2020-08" db="EMBL/GenBank/DDBJ databases">
        <title>Genomic Encyclopedia of Type Strains, Phase IV (KMG-IV): sequencing the most valuable type-strain genomes for metagenomic binning, comparative biology and taxonomic classification.</title>
        <authorList>
            <person name="Goeker M."/>
        </authorList>
    </citation>
    <scope>NUCLEOTIDE SEQUENCE [LARGE SCALE GENOMIC DNA]</scope>
    <source>
        <strain evidence="5 6">DSM 17075</strain>
    </source>
</reference>
<dbReference type="EMBL" id="JACIDE010000005">
    <property type="protein sequence ID" value="MBB4073240.1"/>
    <property type="molecule type" value="Genomic_DNA"/>
</dbReference>
<evidence type="ECO:0000313" key="5">
    <source>
        <dbReference type="EMBL" id="MBB4073240.1"/>
    </source>
</evidence>
<dbReference type="RefSeq" id="WP_183183613.1">
    <property type="nucleotide sequence ID" value="NZ_BMNP01000009.1"/>
</dbReference>
<name>A0A840DK77_9BACL</name>
<gene>
    <name evidence="5" type="ORF">GGR02_001001</name>
</gene>
<dbReference type="GO" id="GO:0000155">
    <property type="term" value="F:phosphorelay sensor kinase activity"/>
    <property type="evidence" value="ECO:0007669"/>
    <property type="project" value="InterPro"/>
</dbReference>
<sequence length="180" mass="20663">MEKRWSVLDALRHSRHDWLNKLQLIKGNLALNKLERVHEIIAEIVREMQHESKLTNLNANRFAEWLLTYNWEARHVVVSYEVLGDNGDLSAYDEALVTWCNAFLQQLEQQADASGENHLDVSIELEDGSVRLFFDYRGTIKDGDALATWLESHPPKAPVCCGEAAIHKEEMTVFLYITNG</sequence>
<dbReference type="AlphaFoldDB" id="A0A840DK77"/>
<dbReference type="SUPFAM" id="SSF55890">
    <property type="entry name" value="Sporulation response regulatory protein Spo0B"/>
    <property type="match status" value="1"/>
</dbReference>
<proteinExistence type="predicted"/>
<evidence type="ECO:0000259" key="4">
    <source>
        <dbReference type="SMART" id="SM01317"/>
    </source>
</evidence>
<dbReference type="EC" id="2.7.-.-" evidence="5"/>
<organism evidence="5 6">
    <name type="scientific">Anoxybacteroides voinovskiense</name>
    <dbReference type="NCBI Taxonomy" id="230470"/>
    <lineage>
        <taxon>Bacteria</taxon>
        <taxon>Bacillati</taxon>
        <taxon>Bacillota</taxon>
        <taxon>Bacilli</taxon>
        <taxon>Bacillales</taxon>
        <taxon>Anoxybacillaceae</taxon>
        <taxon>Anoxybacteroides</taxon>
    </lineage>
</organism>
<keyword evidence="1" id="KW-0597">Phosphoprotein</keyword>
<dbReference type="InterPro" id="IPR016120">
    <property type="entry name" value="Sig_transdc_His_kin_SpoOB"/>
</dbReference>
<dbReference type="SMART" id="SM01317">
    <property type="entry name" value="SPOB_ab"/>
    <property type="match status" value="1"/>
</dbReference>
<accession>A0A840DK77</accession>
<keyword evidence="2 5" id="KW-0808">Transferase</keyword>
<protein>
    <submittedName>
        <fullName evidence="5">Stage 0 sporulation protein B (Sporulation initiation phosphotransferase)</fullName>
        <ecNumber evidence="5">2.7.-.-</ecNumber>
    </submittedName>
</protein>
<evidence type="ECO:0000256" key="1">
    <source>
        <dbReference type="ARBA" id="ARBA00022553"/>
    </source>
</evidence>